<dbReference type="CDD" id="cd16922">
    <property type="entry name" value="HATPase_EvgS-ArcB-TorS-like"/>
    <property type="match status" value="1"/>
</dbReference>
<dbReference type="SMART" id="SM00387">
    <property type="entry name" value="HATPase_c"/>
    <property type="match status" value="1"/>
</dbReference>
<dbReference type="InterPro" id="IPR003661">
    <property type="entry name" value="HisK_dim/P_dom"/>
</dbReference>
<organism evidence="11 12">
    <name type="scientific">Tahibacter soli</name>
    <dbReference type="NCBI Taxonomy" id="2983605"/>
    <lineage>
        <taxon>Bacteria</taxon>
        <taxon>Pseudomonadati</taxon>
        <taxon>Pseudomonadota</taxon>
        <taxon>Gammaproteobacteria</taxon>
        <taxon>Lysobacterales</taxon>
        <taxon>Rhodanobacteraceae</taxon>
        <taxon>Tahibacter</taxon>
    </lineage>
</organism>
<dbReference type="InterPro" id="IPR003594">
    <property type="entry name" value="HATPase_dom"/>
</dbReference>
<dbReference type="PROSITE" id="PS50110">
    <property type="entry name" value="RESPONSE_REGULATORY"/>
    <property type="match status" value="1"/>
</dbReference>
<name>A0A9X3YR79_9GAMM</name>
<dbReference type="Gene3D" id="1.10.287.130">
    <property type="match status" value="1"/>
</dbReference>
<dbReference type="SUPFAM" id="SSF47384">
    <property type="entry name" value="Homodimeric domain of signal transducing histidine kinase"/>
    <property type="match status" value="1"/>
</dbReference>
<keyword evidence="12" id="KW-1185">Reference proteome</keyword>
<proteinExistence type="predicted"/>
<dbReference type="EMBL" id="JAOVZO020000023">
    <property type="protein sequence ID" value="MDC8016105.1"/>
    <property type="molecule type" value="Genomic_DNA"/>
</dbReference>
<dbReference type="Gene3D" id="3.30.450.20">
    <property type="entry name" value="PAS domain"/>
    <property type="match status" value="2"/>
</dbReference>
<keyword evidence="5" id="KW-0418">Kinase</keyword>
<dbReference type="GO" id="GO:0005524">
    <property type="term" value="F:ATP binding"/>
    <property type="evidence" value="ECO:0007669"/>
    <property type="project" value="UniProtKB-KW"/>
</dbReference>
<dbReference type="Pfam" id="PF00512">
    <property type="entry name" value="HisKA"/>
    <property type="match status" value="1"/>
</dbReference>
<dbReference type="InterPro" id="IPR035965">
    <property type="entry name" value="PAS-like_dom_sf"/>
</dbReference>
<evidence type="ECO:0000259" key="10">
    <source>
        <dbReference type="PROSITE" id="PS50113"/>
    </source>
</evidence>
<dbReference type="InterPro" id="IPR011006">
    <property type="entry name" value="CheY-like_superfamily"/>
</dbReference>
<evidence type="ECO:0000256" key="1">
    <source>
        <dbReference type="ARBA" id="ARBA00000085"/>
    </source>
</evidence>
<dbReference type="AlphaFoldDB" id="A0A9X3YR79"/>
<comment type="caution">
    <text evidence="11">The sequence shown here is derived from an EMBL/GenBank/DDBJ whole genome shotgun (WGS) entry which is preliminary data.</text>
</comment>
<dbReference type="InterPro" id="IPR004358">
    <property type="entry name" value="Sig_transdc_His_kin-like_C"/>
</dbReference>
<evidence type="ECO:0000256" key="4">
    <source>
        <dbReference type="ARBA" id="ARBA00022679"/>
    </source>
</evidence>
<dbReference type="Pfam" id="PF13596">
    <property type="entry name" value="PAS_10"/>
    <property type="match status" value="1"/>
</dbReference>
<dbReference type="RefSeq" id="WP_263542608.1">
    <property type="nucleotide sequence ID" value="NZ_JAOVZO020000023.1"/>
</dbReference>
<keyword evidence="3 6" id="KW-0597">Phosphoprotein</keyword>
<dbReference type="FunFam" id="3.30.450.20:FF:000099">
    <property type="entry name" value="Sensory box sensor histidine kinase"/>
    <property type="match status" value="1"/>
</dbReference>
<dbReference type="EC" id="2.7.13.3" evidence="2"/>
<feature type="region of interest" description="Disordered" evidence="7">
    <location>
        <begin position="1"/>
        <end position="36"/>
    </location>
</feature>
<dbReference type="Pfam" id="PF08447">
    <property type="entry name" value="PAS_3"/>
    <property type="match status" value="1"/>
</dbReference>
<dbReference type="InterPro" id="IPR000014">
    <property type="entry name" value="PAS"/>
</dbReference>
<dbReference type="SMART" id="SM00086">
    <property type="entry name" value="PAC"/>
    <property type="match status" value="1"/>
</dbReference>
<dbReference type="Gene3D" id="3.30.565.10">
    <property type="entry name" value="Histidine kinase-like ATPase, C-terminal domain"/>
    <property type="match status" value="1"/>
</dbReference>
<dbReference type="FunFam" id="3.30.565.10:FF:000006">
    <property type="entry name" value="Sensor histidine kinase WalK"/>
    <property type="match status" value="1"/>
</dbReference>
<evidence type="ECO:0000313" key="12">
    <source>
        <dbReference type="Proteomes" id="UP001139971"/>
    </source>
</evidence>
<dbReference type="InterPro" id="IPR013655">
    <property type="entry name" value="PAS_fold_3"/>
</dbReference>
<evidence type="ECO:0000259" key="8">
    <source>
        <dbReference type="PROSITE" id="PS50109"/>
    </source>
</evidence>
<feature type="modified residue" description="4-aspartylphosphate" evidence="6">
    <location>
        <position position="584"/>
    </location>
</feature>
<keyword evidence="11" id="KW-0067">ATP-binding</keyword>
<dbReference type="NCBIfam" id="TIGR00229">
    <property type="entry name" value="sensory_box"/>
    <property type="match status" value="1"/>
</dbReference>
<keyword evidence="4" id="KW-0808">Transferase</keyword>
<dbReference type="SUPFAM" id="SSF55874">
    <property type="entry name" value="ATPase domain of HSP90 chaperone/DNA topoisomerase II/histidine kinase"/>
    <property type="match status" value="1"/>
</dbReference>
<dbReference type="Pfam" id="PF02518">
    <property type="entry name" value="HATPase_c"/>
    <property type="match status" value="1"/>
</dbReference>
<dbReference type="SUPFAM" id="SSF55785">
    <property type="entry name" value="PYP-like sensor domain (PAS domain)"/>
    <property type="match status" value="2"/>
</dbReference>
<feature type="domain" description="Histidine kinase" evidence="8">
    <location>
        <begin position="289"/>
        <end position="516"/>
    </location>
</feature>
<evidence type="ECO:0000259" key="9">
    <source>
        <dbReference type="PROSITE" id="PS50110"/>
    </source>
</evidence>
<dbReference type="SMART" id="SM00448">
    <property type="entry name" value="REC"/>
    <property type="match status" value="1"/>
</dbReference>
<evidence type="ECO:0000256" key="6">
    <source>
        <dbReference type="PROSITE-ProRule" id="PRU00169"/>
    </source>
</evidence>
<dbReference type="GO" id="GO:0009927">
    <property type="term" value="F:histidine phosphotransfer kinase activity"/>
    <property type="evidence" value="ECO:0007669"/>
    <property type="project" value="TreeGrafter"/>
</dbReference>
<evidence type="ECO:0000256" key="7">
    <source>
        <dbReference type="SAM" id="MobiDB-lite"/>
    </source>
</evidence>
<dbReference type="CDD" id="cd00130">
    <property type="entry name" value="PAS"/>
    <property type="match status" value="1"/>
</dbReference>
<dbReference type="SMART" id="SM00388">
    <property type="entry name" value="HisKA"/>
    <property type="match status" value="1"/>
</dbReference>
<dbReference type="InterPro" id="IPR001789">
    <property type="entry name" value="Sig_transdc_resp-reg_receiver"/>
</dbReference>
<dbReference type="InterPro" id="IPR036890">
    <property type="entry name" value="HATPase_C_sf"/>
</dbReference>
<dbReference type="InterPro" id="IPR000700">
    <property type="entry name" value="PAS-assoc_C"/>
</dbReference>
<dbReference type="PROSITE" id="PS50113">
    <property type="entry name" value="PAC"/>
    <property type="match status" value="1"/>
</dbReference>
<dbReference type="Gene3D" id="3.40.50.2300">
    <property type="match status" value="1"/>
</dbReference>
<sequence length="657" mass="72227">MTRPSKSDRPGAPPASRVEPDSADSPEPLSAPSTGDLDDLLRVVDNPILILDRHLRIRCVSAAAQRQLELGSADAGRSIGDVALPFAVPDLGAALRVVVDTAEPFECEVQDRAQRWHVLRATACVGTDGATGSVVLTLTDVDALKRTRQALAETEARFIMLADSAPVLIWVMDLHEVRHANRAYREWIGVTDATLSREEWMHFIHPEDRDQYLALYRECYARREAFETQFRLLRRDGAYRWMKSAATPRTTEIGELLGYAGCSFDIDDLKQAETVLREADDTKNRFLAVLAHELRTPLAAIANAVHVLSMPEPAGDLHGVARAILARQTANMSRLVDDLVDFSRVTHGLVRLRQERIDLLDVIRHAVAATHAGREAQGVELVLRLPDGPVWINGDAMRLEQILSNLLGNAAKFSHRGGHIWLEVAHETGTLDGGAHRHVVAVRVRDDGTGIDPAMLERIFEPFTQIDPHGATARLGMGLGLALTRQLVELHGGRIRAVSEAVGRGSRFTVRLPALPPDARETASGGAIERVDTMRVLVVDDNADAADSLRLALGLYAFDIDVAYDGRSALAFADRHQPQIVLLDITLPDIAGWDVARTLREDPRFAHTLIVAISGLGSADDRRRSEEAGIDRHLTKPVNIDELKDLIDAWRAARRSA</sequence>
<dbReference type="SUPFAM" id="SSF52172">
    <property type="entry name" value="CheY-like"/>
    <property type="match status" value="1"/>
</dbReference>
<feature type="domain" description="PAC" evidence="10">
    <location>
        <begin position="226"/>
        <end position="278"/>
    </location>
</feature>
<gene>
    <name evidence="11" type="ORF">OD750_026565</name>
</gene>
<dbReference type="Pfam" id="PF00072">
    <property type="entry name" value="Response_reg"/>
    <property type="match status" value="1"/>
</dbReference>
<dbReference type="PANTHER" id="PTHR43047:SF72">
    <property type="entry name" value="OSMOSENSING HISTIDINE PROTEIN KINASE SLN1"/>
    <property type="match status" value="1"/>
</dbReference>
<dbReference type="GO" id="GO:0000155">
    <property type="term" value="F:phosphorelay sensor kinase activity"/>
    <property type="evidence" value="ECO:0007669"/>
    <property type="project" value="InterPro"/>
</dbReference>
<dbReference type="Proteomes" id="UP001139971">
    <property type="component" value="Unassembled WGS sequence"/>
</dbReference>
<dbReference type="PANTHER" id="PTHR43047">
    <property type="entry name" value="TWO-COMPONENT HISTIDINE PROTEIN KINASE"/>
    <property type="match status" value="1"/>
</dbReference>
<dbReference type="SMART" id="SM00091">
    <property type="entry name" value="PAS"/>
    <property type="match status" value="2"/>
</dbReference>
<reference evidence="11" key="1">
    <citation type="submission" date="2023-02" db="EMBL/GenBank/DDBJ databases">
        <title>Tahibacter soli sp. nov. isolated from soil.</title>
        <authorList>
            <person name="Baek J.H."/>
            <person name="Lee J.K."/>
            <person name="Choi D.G."/>
            <person name="Jeon C.O."/>
        </authorList>
    </citation>
    <scope>NUCLEOTIDE SEQUENCE</scope>
    <source>
        <strain evidence="11">BL</strain>
    </source>
</reference>
<dbReference type="PROSITE" id="PS50109">
    <property type="entry name" value="HIS_KIN"/>
    <property type="match status" value="1"/>
</dbReference>
<accession>A0A9X3YR79</accession>
<feature type="domain" description="Response regulatory" evidence="9">
    <location>
        <begin position="535"/>
        <end position="651"/>
    </location>
</feature>
<comment type="catalytic activity">
    <reaction evidence="1">
        <text>ATP + protein L-histidine = ADP + protein N-phospho-L-histidine.</text>
        <dbReference type="EC" id="2.7.13.3"/>
    </reaction>
</comment>
<keyword evidence="11" id="KW-0547">Nucleotide-binding</keyword>
<dbReference type="InterPro" id="IPR001610">
    <property type="entry name" value="PAC"/>
</dbReference>
<dbReference type="GO" id="GO:0005886">
    <property type="term" value="C:plasma membrane"/>
    <property type="evidence" value="ECO:0007669"/>
    <property type="project" value="TreeGrafter"/>
</dbReference>
<dbReference type="CDD" id="cd00082">
    <property type="entry name" value="HisKA"/>
    <property type="match status" value="1"/>
</dbReference>
<dbReference type="PRINTS" id="PR00344">
    <property type="entry name" value="BCTRLSENSOR"/>
</dbReference>
<evidence type="ECO:0000256" key="2">
    <source>
        <dbReference type="ARBA" id="ARBA00012438"/>
    </source>
</evidence>
<evidence type="ECO:0000256" key="3">
    <source>
        <dbReference type="ARBA" id="ARBA00022553"/>
    </source>
</evidence>
<protein>
    <recommendedName>
        <fullName evidence="2">histidine kinase</fullName>
        <ecNumber evidence="2">2.7.13.3</ecNumber>
    </recommendedName>
</protein>
<evidence type="ECO:0000313" key="11">
    <source>
        <dbReference type="EMBL" id="MDC8016105.1"/>
    </source>
</evidence>
<dbReference type="InterPro" id="IPR036097">
    <property type="entry name" value="HisK_dim/P_sf"/>
</dbReference>
<dbReference type="InterPro" id="IPR005467">
    <property type="entry name" value="His_kinase_dom"/>
</dbReference>
<evidence type="ECO:0000256" key="5">
    <source>
        <dbReference type="ARBA" id="ARBA00022777"/>
    </source>
</evidence>